<accession>A0A0G0XJQ1</accession>
<organism evidence="2 3">
    <name type="scientific">Candidatus Curtissbacteria bacterium GW2011_GWA1_41_11</name>
    <dbReference type="NCBI Taxonomy" id="1618409"/>
    <lineage>
        <taxon>Bacteria</taxon>
        <taxon>Candidatus Curtissiibacteriota</taxon>
    </lineage>
</organism>
<sequence length="87" mass="9997">MNTNIVPITRARNSLGNLAKKVKGENYIILTKGGSPQAALVDFDYLKKLEGEVKKIYSRTFIDPTLLPLTREFTQNEIDKWQEEDRL</sequence>
<dbReference type="AlphaFoldDB" id="A0A0G0XJQ1"/>
<evidence type="ECO:0000256" key="1">
    <source>
        <dbReference type="ARBA" id="ARBA00009981"/>
    </source>
</evidence>
<evidence type="ECO:0000313" key="3">
    <source>
        <dbReference type="Proteomes" id="UP000034854"/>
    </source>
</evidence>
<dbReference type="EMBL" id="LCAG01000002">
    <property type="protein sequence ID" value="KKR87902.1"/>
    <property type="molecule type" value="Genomic_DNA"/>
</dbReference>
<comment type="similarity">
    <text evidence="1">Belongs to the phD/YefM antitoxin family.</text>
</comment>
<evidence type="ECO:0000313" key="2">
    <source>
        <dbReference type="EMBL" id="KKR87902.1"/>
    </source>
</evidence>
<dbReference type="InterPro" id="IPR036165">
    <property type="entry name" value="YefM-like_sf"/>
</dbReference>
<gene>
    <name evidence="2" type="ORF">UU34_C0002G0019</name>
</gene>
<reference evidence="2 3" key="1">
    <citation type="journal article" date="2015" name="Nature">
        <title>rRNA introns, odd ribosomes, and small enigmatic genomes across a large radiation of phyla.</title>
        <authorList>
            <person name="Brown C.T."/>
            <person name="Hug L.A."/>
            <person name="Thomas B.C."/>
            <person name="Sharon I."/>
            <person name="Castelle C.J."/>
            <person name="Singh A."/>
            <person name="Wilkins M.J."/>
            <person name="Williams K.H."/>
            <person name="Banfield J.F."/>
        </authorList>
    </citation>
    <scope>NUCLEOTIDE SEQUENCE [LARGE SCALE GENOMIC DNA]</scope>
</reference>
<dbReference type="Proteomes" id="UP000034854">
    <property type="component" value="Unassembled WGS sequence"/>
</dbReference>
<dbReference type="SUPFAM" id="SSF143120">
    <property type="entry name" value="YefM-like"/>
    <property type="match status" value="1"/>
</dbReference>
<proteinExistence type="inferred from homology"/>
<dbReference type="NCBIfam" id="TIGR01552">
    <property type="entry name" value="phd_fam"/>
    <property type="match status" value="1"/>
</dbReference>
<protein>
    <submittedName>
        <fullName evidence="2">Uncharacterized protein</fullName>
    </submittedName>
</protein>
<name>A0A0G0XJQ1_9BACT</name>
<comment type="caution">
    <text evidence="2">The sequence shown here is derived from an EMBL/GenBank/DDBJ whole genome shotgun (WGS) entry which is preliminary data.</text>
</comment>